<keyword evidence="3" id="KW-1185">Reference proteome</keyword>
<comment type="caution">
    <text evidence="2">The sequence shown here is derived from an EMBL/GenBank/DDBJ whole genome shotgun (WGS) entry which is preliminary data.</text>
</comment>
<feature type="transmembrane region" description="Helical" evidence="1">
    <location>
        <begin position="341"/>
        <end position="364"/>
    </location>
</feature>
<feature type="transmembrane region" description="Helical" evidence="1">
    <location>
        <begin position="408"/>
        <end position="425"/>
    </location>
</feature>
<feature type="transmembrane region" description="Helical" evidence="1">
    <location>
        <begin position="217"/>
        <end position="237"/>
    </location>
</feature>
<dbReference type="EMBL" id="JADMCD010000004">
    <property type="protein sequence ID" value="MBF8641222.1"/>
    <property type="molecule type" value="Genomic_DNA"/>
</dbReference>
<name>A0ABS0FLL6_PSELU</name>
<feature type="transmembrane region" description="Helical" evidence="1">
    <location>
        <begin position="186"/>
        <end position="205"/>
    </location>
</feature>
<feature type="transmembrane region" description="Helical" evidence="1">
    <location>
        <begin position="249"/>
        <end position="280"/>
    </location>
</feature>
<organism evidence="2 3">
    <name type="scientific">Pseudomonas luteola</name>
    <dbReference type="NCBI Taxonomy" id="47886"/>
    <lineage>
        <taxon>Bacteria</taxon>
        <taxon>Pseudomonadati</taxon>
        <taxon>Pseudomonadota</taxon>
        <taxon>Gammaproteobacteria</taxon>
        <taxon>Pseudomonadales</taxon>
        <taxon>Pseudomonadaceae</taxon>
        <taxon>Pseudomonas</taxon>
    </lineage>
</organism>
<feature type="transmembrane region" description="Helical" evidence="1">
    <location>
        <begin position="376"/>
        <end position="396"/>
    </location>
</feature>
<sequence length="568" mass="63572">MECLPPAGLSPLVHLRPAFEDLSAMPKGVKMKSLGYSLETATYSEQKPFYLGIVAVCILLAISLFFRLHDFEKVTGSQNLEASYHVLITLNALNESDVTHHWYLPTISLGEEKDKHIAWGATIPTRTGDYVYTSFTPYGFLAPYFALKVSGQNISLESLAFFNFVLGSVITLLLFTFLFKVLRFNGLNAWSAVSGALMGCAIGIFSREALLSHGVIYWVQSFYQLILLSSLFVLFKYCSVTDIQSRQRYAWALCALAFFGALTEWTGYFFNFGLFCILWVNTLRIEGSRWLSKKICIATILAGVITILHYSLAAGLLPTLKAFARRFLARSAGAGSLSDLLHAYVLSYGYFIAAMLITAAGLIWLKKSQSTSNRALSITLVVLIAASVPLLENLIMLQHATQFSFDRLKFIFPAALLIGLSLLYFRTKGRTVLAGLITLAAIQGCMTYKKDINNYAAWPQIDEQNKQLASLVEQELNVKCAVLSTDMSVRGYANLLFHRGIYELRPQPADFRNDPSNCGGVYLEGRDFQVDLPEYTKATITEKDNRVVTFVKDQGQWRRLERLQRQKG</sequence>
<gene>
    <name evidence="2" type="ORF">IRZ65_11050</name>
</gene>
<accession>A0ABS0FLL6</accession>
<feature type="transmembrane region" description="Helical" evidence="1">
    <location>
        <begin position="49"/>
        <end position="68"/>
    </location>
</feature>
<feature type="transmembrane region" description="Helical" evidence="1">
    <location>
        <begin position="159"/>
        <end position="179"/>
    </location>
</feature>
<feature type="transmembrane region" description="Helical" evidence="1">
    <location>
        <begin position="300"/>
        <end position="320"/>
    </location>
</feature>
<evidence type="ECO:0000313" key="3">
    <source>
        <dbReference type="Proteomes" id="UP000626180"/>
    </source>
</evidence>
<proteinExistence type="predicted"/>
<keyword evidence="1" id="KW-1133">Transmembrane helix</keyword>
<evidence type="ECO:0000256" key="1">
    <source>
        <dbReference type="SAM" id="Phobius"/>
    </source>
</evidence>
<keyword evidence="1" id="KW-0472">Membrane</keyword>
<protein>
    <recommendedName>
        <fullName evidence="4">Glycosyltransferase RgtA/B/C/D-like domain-containing protein</fullName>
    </recommendedName>
</protein>
<evidence type="ECO:0008006" key="4">
    <source>
        <dbReference type="Google" id="ProtNLM"/>
    </source>
</evidence>
<keyword evidence="1" id="KW-0812">Transmembrane</keyword>
<feature type="transmembrane region" description="Helical" evidence="1">
    <location>
        <begin position="130"/>
        <end position="147"/>
    </location>
</feature>
<dbReference type="Proteomes" id="UP000626180">
    <property type="component" value="Unassembled WGS sequence"/>
</dbReference>
<reference evidence="2 3" key="1">
    <citation type="submission" date="2020-10" db="EMBL/GenBank/DDBJ databases">
        <title>Genome sequences of Pseudomonas isolates.</title>
        <authorList>
            <person name="Wessels L."/>
            <person name="Reich F."/>
            <person name="Hammerl J."/>
        </authorList>
    </citation>
    <scope>NUCLEOTIDE SEQUENCE [LARGE SCALE GENOMIC DNA]</scope>
    <source>
        <strain evidence="2 3">20-MO00624-0</strain>
    </source>
</reference>
<evidence type="ECO:0000313" key="2">
    <source>
        <dbReference type="EMBL" id="MBF8641222.1"/>
    </source>
</evidence>